<keyword evidence="1" id="KW-0472">Membrane</keyword>
<keyword evidence="3" id="KW-1185">Reference proteome</keyword>
<evidence type="ECO:0000313" key="3">
    <source>
        <dbReference type="Proteomes" id="UP000494106"/>
    </source>
</evidence>
<dbReference type="Proteomes" id="UP000494106">
    <property type="component" value="Unassembled WGS sequence"/>
</dbReference>
<proteinExistence type="predicted"/>
<feature type="transmembrane region" description="Helical" evidence="1">
    <location>
        <begin position="61"/>
        <end position="81"/>
    </location>
</feature>
<dbReference type="OrthoDB" id="7460477at2759"/>
<evidence type="ECO:0000313" key="2">
    <source>
        <dbReference type="EMBL" id="CAB3258930.1"/>
    </source>
</evidence>
<dbReference type="EMBL" id="CADEBC010000602">
    <property type="protein sequence ID" value="CAB3258930.1"/>
    <property type="molecule type" value="Genomic_DNA"/>
</dbReference>
<evidence type="ECO:0000256" key="1">
    <source>
        <dbReference type="SAM" id="Phobius"/>
    </source>
</evidence>
<accession>A0A8S1BHY2</accession>
<comment type="caution">
    <text evidence="2">The sequence shown here is derived from an EMBL/GenBank/DDBJ whole genome shotgun (WGS) entry which is preliminary data.</text>
</comment>
<reference evidence="2 3" key="1">
    <citation type="submission" date="2020-04" db="EMBL/GenBank/DDBJ databases">
        <authorList>
            <person name="Wallbank WR R."/>
            <person name="Pardo Diaz C."/>
            <person name="Kozak K."/>
            <person name="Martin S."/>
            <person name="Jiggins C."/>
            <person name="Moest M."/>
            <person name="Warren A I."/>
            <person name="Byers J.R.P. K."/>
            <person name="Montejo-Kovacevich G."/>
            <person name="Yen C E."/>
        </authorList>
    </citation>
    <scope>NUCLEOTIDE SEQUENCE [LARGE SCALE GENOMIC DNA]</scope>
</reference>
<dbReference type="AlphaFoldDB" id="A0A8S1BHY2"/>
<sequence length="96" mass="11155">MKALIVLSVTIRGAFFHNRLRPFRVRGVEIITSGYRIDARLNNQTENKKTVMWKWIMQKRLRACMASVGAGGVAFFIELMLEMFSSDVKVNFEEHF</sequence>
<organism evidence="2 3">
    <name type="scientific">Arctia plantaginis</name>
    <name type="common">Wood tiger moth</name>
    <name type="synonym">Phalaena plantaginis</name>
    <dbReference type="NCBI Taxonomy" id="874455"/>
    <lineage>
        <taxon>Eukaryota</taxon>
        <taxon>Metazoa</taxon>
        <taxon>Ecdysozoa</taxon>
        <taxon>Arthropoda</taxon>
        <taxon>Hexapoda</taxon>
        <taxon>Insecta</taxon>
        <taxon>Pterygota</taxon>
        <taxon>Neoptera</taxon>
        <taxon>Endopterygota</taxon>
        <taxon>Lepidoptera</taxon>
        <taxon>Glossata</taxon>
        <taxon>Ditrysia</taxon>
        <taxon>Noctuoidea</taxon>
        <taxon>Erebidae</taxon>
        <taxon>Arctiinae</taxon>
        <taxon>Arctia</taxon>
    </lineage>
</organism>
<protein>
    <submittedName>
        <fullName evidence="2">Uncharacterized protein</fullName>
    </submittedName>
</protein>
<name>A0A8S1BHY2_ARCPL</name>
<keyword evidence="1" id="KW-1133">Transmembrane helix</keyword>
<gene>
    <name evidence="2" type="ORF">APLA_LOCUS16773</name>
</gene>
<keyword evidence="1" id="KW-0812">Transmembrane</keyword>